<dbReference type="Proteomes" id="UP001174932">
    <property type="component" value="Unassembled WGS sequence"/>
</dbReference>
<dbReference type="InterPro" id="IPR018511">
    <property type="entry name" value="Hemolysin-typ_Ca-bd_CS"/>
</dbReference>
<dbReference type="PRINTS" id="PR00313">
    <property type="entry name" value="CABNDNGRPT"/>
</dbReference>
<reference evidence="2" key="2">
    <citation type="submission" date="2023-07" db="EMBL/GenBank/DDBJ databases">
        <authorList>
            <person name="Shen H."/>
        </authorList>
    </citation>
    <scope>NUCLEOTIDE SEQUENCE</scope>
    <source>
        <strain evidence="2">TNR-22</strain>
    </source>
</reference>
<dbReference type="InterPro" id="IPR011049">
    <property type="entry name" value="Serralysin-like_metalloprot_C"/>
</dbReference>
<protein>
    <submittedName>
        <fullName evidence="2">Ig-like domain-containing protein</fullName>
    </submittedName>
</protein>
<gene>
    <name evidence="2" type="ORF">Q4481_02630</name>
</gene>
<proteinExistence type="predicted"/>
<feature type="domain" description="RapA2 cadherin-like" evidence="1">
    <location>
        <begin position="207"/>
        <end position="268"/>
    </location>
</feature>
<dbReference type="SUPFAM" id="SSF51120">
    <property type="entry name" value="beta-Roll"/>
    <property type="match status" value="1"/>
</dbReference>
<keyword evidence="3" id="KW-1185">Reference proteome</keyword>
<evidence type="ECO:0000259" key="1">
    <source>
        <dbReference type="Pfam" id="PF17803"/>
    </source>
</evidence>
<sequence>MTAPTANNIIVTLNPDDGDPNNLPEYASFTLSEELIGFADADGDYLKWVFFGDNILTPFERLLVSGDQLKSAGYIRVVFYDSSNEAGFFDIITDYLNIAPEGIDGNVSLFEDQGYTFSVSDFGFSDANGEDLKEIIITSLPTGGLTLDGGAVSAGQHIAADNISKLVWTPNTNENGDELASFTFQVVDDGGTWNGGVDTDQTANRLVLNVTAVNDAPTGYDQTFSIAESGTYTFSVADFPIDDLEGNALLGISITGISDKGYLTLDGNAVSAGQFVDVDQLDLLVWHGDANTFGDNIAAFDFKVIDDGSTDNNGSNTSANLYSVNFDVAGTPDKPLTSDRSIDLVEDQTFRLYQGLFPFGDRDGDSLSAVIFTDIPTGARMFLDGVRVEEGETVDIDDIRAGKVTFVGPANFSGSDPAVLKFRVVDNSASELQSDEASISITYAPMEDRPIAASDKFAINEGAAALLDVLANDGDPDGDTLSIDSAEVFAGDAAVSIVDGKLQVNWTGRDLKAGEKETVIVNYSASDGSNLDEALAVITVQGVTTMGAEIKGNAKGNTLNGTALGEQILGLGGADKLSAGGGDDFLFGGTGGDRLTGGTGIDTFVFEAKCSKDLITDFGSTGEADVIDLSAIDEIANYRDLIRNHLTYKDGDAIITISKTDVITLDDVQKGELFAANFLL</sequence>
<dbReference type="EMBL" id="JAUOZU010000001">
    <property type="protein sequence ID" value="MDO6962834.1"/>
    <property type="molecule type" value="Genomic_DNA"/>
</dbReference>
<dbReference type="PROSITE" id="PS00330">
    <property type="entry name" value="HEMOLYSIN_CALCIUM"/>
    <property type="match status" value="2"/>
</dbReference>
<dbReference type="Pfam" id="PF17803">
    <property type="entry name" value="Cadherin_4"/>
    <property type="match status" value="2"/>
</dbReference>
<name>A0ABT8YGU3_9HYPH</name>
<reference evidence="2" key="1">
    <citation type="journal article" date="2015" name="Int. J. Syst. Evol. Microbiol.">
        <title>Rhizobium alvei sp. nov., isolated from a freshwater river.</title>
        <authorList>
            <person name="Sheu S.Y."/>
            <person name="Huang H.W."/>
            <person name="Young C.C."/>
            <person name="Chen W.M."/>
        </authorList>
    </citation>
    <scope>NUCLEOTIDE SEQUENCE</scope>
    <source>
        <strain evidence="2">TNR-22</strain>
    </source>
</reference>
<feature type="domain" description="RapA2 cadherin-like" evidence="1">
    <location>
        <begin position="437"/>
        <end position="504"/>
    </location>
</feature>
<accession>A0ABT8YGU3</accession>
<evidence type="ECO:0000313" key="3">
    <source>
        <dbReference type="Proteomes" id="UP001174932"/>
    </source>
</evidence>
<dbReference type="Gene3D" id="2.150.10.10">
    <property type="entry name" value="Serralysin-like metalloprotease, C-terminal"/>
    <property type="match status" value="1"/>
</dbReference>
<dbReference type="RefSeq" id="WP_304374703.1">
    <property type="nucleotide sequence ID" value="NZ_JAUOZU010000001.1"/>
</dbReference>
<dbReference type="InterPro" id="IPR040853">
    <property type="entry name" value="RapA2_cadherin-like"/>
</dbReference>
<comment type="caution">
    <text evidence="2">The sequence shown here is derived from an EMBL/GenBank/DDBJ whole genome shotgun (WGS) entry which is preliminary data.</text>
</comment>
<evidence type="ECO:0000313" key="2">
    <source>
        <dbReference type="EMBL" id="MDO6962834.1"/>
    </source>
</evidence>
<organism evidence="2 3">
    <name type="scientific">Rhizobium alvei</name>
    <dbReference type="NCBI Taxonomy" id="1132659"/>
    <lineage>
        <taxon>Bacteria</taxon>
        <taxon>Pseudomonadati</taxon>
        <taxon>Pseudomonadota</taxon>
        <taxon>Alphaproteobacteria</taxon>
        <taxon>Hyphomicrobiales</taxon>
        <taxon>Rhizobiaceae</taxon>
        <taxon>Rhizobium/Agrobacterium group</taxon>
        <taxon>Rhizobium</taxon>
    </lineage>
</organism>